<evidence type="ECO:0000256" key="2">
    <source>
        <dbReference type="SAM" id="Phobius"/>
    </source>
</evidence>
<evidence type="ECO:0000256" key="1">
    <source>
        <dbReference type="SAM" id="MobiDB-lite"/>
    </source>
</evidence>
<dbReference type="EMBL" id="AP023213">
    <property type="protein sequence ID" value="BCG47764.1"/>
    <property type="molecule type" value="Genomic_DNA"/>
</dbReference>
<evidence type="ECO:0000313" key="4">
    <source>
        <dbReference type="Proteomes" id="UP000515472"/>
    </source>
</evidence>
<sequence length="250" mass="25620">MSSILKALEKVEDAQNQKRNTGTAGLGRKRERRPAWVIPAWSLGGAAVATLITYTIMGGFGKSAPLPAPIVATAPQPAAKPVAKAAAPAAKAVPSPASAVIAAPAAPAPVKAPAKPAALKPEQARHEAQAPVRKQQVAAAPKQSAKQAVRAPISVKVPAPPVPVRPAAVPVAPVAGPPRQVAGDKSIQEIRVTGIAWQNDSQSSFAMVNGRPVRQGFVVDGYKVEQILENSVRFSGAKGSVTIPLGASEQ</sequence>
<keyword evidence="2" id="KW-1133">Transmembrane helix</keyword>
<feature type="region of interest" description="Disordered" evidence="1">
    <location>
        <begin position="113"/>
        <end position="145"/>
    </location>
</feature>
<keyword evidence="4" id="KW-1185">Reference proteome</keyword>
<protein>
    <submittedName>
        <fullName evidence="3">Uncharacterized protein</fullName>
    </submittedName>
</protein>
<organism evidence="3 4">
    <name type="scientific">Citrifermentans bremense</name>
    <dbReference type="NCBI Taxonomy" id="60035"/>
    <lineage>
        <taxon>Bacteria</taxon>
        <taxon>Pseudomonadati</taxon>
        <taxon>Thermodesulfobacteriota</taxon>
        <taxon>Desulfuromonadia</taxon>
        <taxon>Geobacterales</taxon>
        <taxon>Geobacteraceae</taxon>
        <taxon>Citrifermentans</taxon>
    </lineage>
</organism>
<dbReference type="RefSeq" id="WP_185242612.1">
    <property type="nucleotide sequence ID" value="NZ_AP023213.1"/>
</dbReference>
<reference evidence="3 4" key="1">
    <citation type="submission" date="2020-06" db="EMBL/GenBank/DDBJ databases">
        <title>Interaction of electrochemicaly active bacteria, Geobacter bremensis R4 on different carbon anode.</title>
        <authorList>
            <person name="Meng L."/>
            <person name="Yoshida N."/>
        </authorList>
    </citation>
    <scope>NUCLEOTIDE SEQUENCE [LARGE SCALE GENOMIC DNA]</scope>
    <source>
        <strain evidence="3 4">R4</strain>
    </source>
</reference>
<dbReference type="KEGG" id="gbn:GEOBRER4_25140"/>
<name>A0A6S6M7N8_9BACT</name>
<gene>
    <name evidence="3" type="ORF">GEOBRER4_n2611</name>
</gene>
<dbReference type="AlphaFoldDB" id="A0A6S6M7N8"/>
<keyword evidence="2" id="KW-0812">Transmembrane</keyword>
<keyword evidence="2" id="KW-0472">Membrane</keyword>
<proteinExistence type="predicted"/>
<dbReference type="Proteomes" id="UP000515472">
    <property type="component" value="Chromosome"/>
</dbReference>
<accession>A0A6S6M7N8</accession>
<feature type="transmembrane region" description="Helical" evidence="2">
    <location>
        <begin position="36"/>
        <end position="57"/>
    </location>
</feature>
<evidence type="ECO:0000313" key="3">
    <source>
        <dbReference type="EMBL" id="BCG47764.1"/>
    </source>
</evidence>